<proteinExistence type="predicted"/>
<protein>
    <submittedName>
        <fullName evidence="1">Uncharacterized protein</fullName>
    </submittedName>
</protein>
<gene>
    <name evidence="1" type="ORF">ACN38_g2610</name>
</gene>
<sequence>MSMDTLSPRGLLAKNKTFCYDGPNFSKLQDATQATSTLPYDDSRLQYYVRFTARGQQELYAGLLVPVMEYFYQIANQSMDLEFGFRGIENTCTSILELSAKAKDDYDEIFDGLKRLYGDESDNESLRAEIQEKIKQRLDVVNDMSDKAKDTSDNLVVAIRNINDAQERAKKVGVDLAKQTTVDRLRRCHEGETDAQEEFESDVLALERLKGIIAKQNMQDDSTASLVDLQLAVDEFFFPEIDTFDDDTWAL</sequence>
<dbReference type="AlphaFoldDB" id="A0A0M8PF37"/>
<reference evidence="1 2" key="1">
    <citation type="submission" date="2015-08" db="EMBL/GenBank/DDBJ databases">
        <title>Genome sequencing of Penicillium nordicum.</title>
        <authorList>
            <person name="Nguyen H.D."/>
            <person name="Seifert K.A."/>
        </authorList>
    </citation>
    <scope>NUCLEOTIDE SEQUENCE [LARGE SCALE GENOMIC DNA]</scope>
    <source>
        <strain evidence="1 2">DAOMC 185683</strain>
    </source>
</reference>
<dbReference type="OrthoDB" id="4427207at2759"/>
<dbReference type="Proteomes" id="UP000037696">
    <property type="component" value="Unassembled WGS sequence"/>
</dbReference>
<comment type="caution">
    <text evidence="1">The sequence shown here is derived from an EMBL/GenBank/DDBJ whole genome shotgun (WGS) entry which is preliminary data.</text>
</comment>
<organism evidence="1 2">
    <name type="scientific">Penicillium nordicum</name>
    <dbReference type="NCBI Taxonomy" id="229535"/>
    <lineage>
        <taxon>Eukaryota</taxon>
        <taxon>Fungi</taxon>
        <taxon>Dikarya</taxon>
        <taxon>Ascomycota</taxon>
        <taxon>Pezizomycotina</taxon>
        <taxon>Eurotiomycetes</taxon>
        <taxon>Eurotiomycetidae</taxon>
        <taxon>Eurotiales</taxon>
        <taxon>Aspergillaceae</taxon>
        <taxon>Penicillium</taxon>
    </lineage>
</organism>
<evidence type="ECO:0000313" key="2">
    <source>
        <dbReference type="Proteomes" id="UP000037696"/>
    </source>
</evidence>
<accession>A0A0M8PF37</accession>
<evidence type="ECO:0000313" key="1">
    <source>
        <dbReference type="EMBL" id="KOS46390.1"/>
    </source>
</evidence>
<name>A0A0M8PF37_9EURO</name>
<dbReference type="EMBL" id="LHQQ01000029">
    <property type="protein sequence ID" value="KOS46390.1"/>
    <property type="molecule type" value="Genomic_DNA"/>
</dbReference>
<keyword evidence="2" id="KW-1185">Reference proteome</keyword>